<evidence type="ECO:0000259" key="3">
    <source>
        <dbReference type="PROSITE" id="PS50943"/>
    </source>
</evidence>
<keyword evidence="5" id="KW-1185">Reference proteome</keyword>
<dbReference type="InterPro" id="IPR010359">
    <property type="entry name" value="IrrE_HExxH"/>
</dbReference>
<dbReference type="EMBL" id="CP022203">
    <property type="protein sequence ID" value="ATB45976.1"/>
    <property type="molecule type" value="Genomic_DNA"/>
</dbReference>
<dbReference type="CDD" id="cd00093">
    <property type="entry name" value="HTH_XRE"/>
    <property type="match status" value="1"/>
</dbReference>
<dbReference type="GO" id="GO:0003677">
    <property type="term" value="F:DNA binding"/>
    <property type="evidence" value="ECO:0007669"/>
    <property type="project" value="InterPro"/>
</dbReference>
<name>A0A250JS67_9BACT</name>
<evidence type="ECO:0000256" key="1">
    <source>
        <dbReference type="ARBA" id="ARBA00007227"/>
    </source>
</evidence>
<dbReference type="SUPFAM" id="SSF47413">
    <property type="entry name" value="lambda repressor-like DNA-binding domains"/>
    <property type="match status" value="1"/>
</dbReference>
<reference evidence="4 5" key="1">
    <citation type="submission" date="2017-06" db="EMBL/GenBank/DDBJ databases">
        <title>Sequencing and comparative analysis of myxobacterial genomes.</title>
        <authorList>
            <person name="Rupp O."/>
            <person name="Goesmann A."/>
            <person name="Sogaard-Andersen L."/>
        </authorList>
    </citation>
    <scope>NUCLEOTIDE SEQUENCE [LARGE SCALE GENOMIC DNA]</scope>
    <source>
        <strain evidence="4 5">DSM 14697</strain>
    </source>
</reference>
<evidence type="ECO:0000313" key="5">
    <source>
        <dbReference type="Proteomes" id="UP000217343"/>
    </source>
</evidence>
<protein>
    <recommendedName>
        <fullName evidence="3">HTH cro/C1-type domain-containing protein</fullName>
    </recommendedName>
</protein>
<dbReference type="Pfam" id="PF01381">
    <property type="entry name" value="HTH_3"/>
    <property type="match status" value="1"/>
</dbReference>
<dbReference type="InterPro" id="IPR001387">
    <property type="entry name" value="Cro/C1-type_HTH"/>
</dbReference>
<dbReference type="Gene3D" id="1.10.260.40">
    <property type="entry name" value="lambda repressor-like DNA-binding domains"/>
    <property type="match status" value="1"/>
</dbReference>
<dbReference type="KEGG" id="mmas:MYMAC_001564"/>
<dbReference type="AlphaFoldDB" id="A0A250JS67"/>
<proteinExistence type="inferred from homology"/>
<feature type="region of interest" description="Disordered" evidence="2">
    <location>
        <begin position="377"/>
        <end position="401"/>
    </location>
</feature>
<dbReference type="RefSeq" id="WP_095957613.1">
    <property type="nucleotide sequence ID" value="NZ_CP022203.1"/>
</dbReference>
<dbReference type="Pfam" id="PF06114">
    <property type="entry name" value="Peptidase_M78"/>
    <property type="match status" value="1"/>
</dbReference>
<organism evidence="4 5">
    <name type="scientific">Corallococcus macrosporus DSM 14697</name>
    <dbReference type="NCBI Taxonomy" id="1189310"/>
    <lineage>
        <taxon>Bacteria</taxon>
        <taxon>Pseudomonadati</taxon>
        <taxon>Myxococcota</taxon>
        <taxon>Myxococcia</taxon>
        <taxon>Myxococcales</taxon>
        <taxon>Cystobacterineae</taxon>
        <taxon>Myxococcaceae</taxon>
        <taxon>Corallococcus</taxon>
    </lineage>
</organism>
<dbReference type="SMART" id="SM00530">
    <property type="entry name" value="HTH_XRE"/>
    <property type="match status" value="1"/>
</dbReference>
<dbReference type="PANTHER" id="PTHR43236">
    <property type="entry name" value="ANTITOXIN HIGA1"/>
    <property type="match status" value="1"/>
</dbReference>
<sequence>MILGTPGFIGSRLVEARLERGIPVRALAERVEISVPAIYGYEKGASSPRADVLRRLCDALDVPERYFLMPVEEQPGSAVFYRAQRSTSVAACNAAEAKLSWLHRLGTVVGQFVDLPSMSLPDFAIPRDPLALSDGEVERFAVETRRYWGLGQGPISNMVALLEKHGVLLARAQVDADALDGLSQFFPDHAVGLLAANKESGPRSRFDVAHELGHLVLHRGVEQSRLNKPSEWRAFENQAHRFAAALLFPPEAFRHEVKSFTLDGFFELKMRWKVSVRMMMMQAQRLGFLSDDAMTRLHINYARRGYKRSEPLDEQLPPEQPRLIRRAIELWVAERGFEEVCAHLPFANRDIVTLTGVPRGVLTGESAQVLRLVPASTAAENAPGPQDTPPGGGTVTPLRRL</sequence>
<evidence type="ECO:0000256" key="2">
    <source>
        <dbReference type="SAM" id="MobiDB-lite"/>
    </source>
</evidence>
<evidence type="ECO:0000313" key="4">
    <source>
        <dbReference type="EMBL" id="ATB45976.1"/>
    </source>
</evidence>
<accession>A0A250JS67</accession>
<comment type="similarity">
    <text evidence="1">Belongs to the short-chain fatty acyl-CoA assimilation regulator (ScfR) family.</text>
</comment>
<dbReference type="Gene3D" id="1.10.10.2910">
    <property type="match status" value="1"/>
</dbReference>
<dbReference type="InterPro" id="IPR052345">
    <property type="entry name" value="Rad_response_metalloprotease"/>
</dbReference>
<dbReference type="OrthoDB" id="9794834at2"/>
<gene>
    <name evidence="4" type="ORF">MYMAC_001564</name>
</gene>
<dbReference type="InterPro" id="IPR010982">
    <property type="entry name" value="Lambda_DNA-bd_dom_sf"/>
</dbReference>
<dbReference type="Proteomes" id="UP000217343">
    <property type="component" value="Chromosome"/>
</dbReference>
<dbReference type="PROSITE" id="PS50943">
    <property type="entry name" value="HTH_CROC1"/>
    <property type="match status" value="1"/>
</dbReference>
<feature type="domain" description="HTH cro/C1-type" evidence="3">
    <location>
        <begin position="13"/>
        <end position="67"/>
    </location>
</feature>
<dbReference type="PANTHER" id="PTHR43236:SF1">
    <property type="entry name" value="BLL7220 PROTEIN"/>
    <property type="match status" value="1"/>
</dbReference>